<sequence>MKVMVCGSIGYGHKEEIKKIQEILRKEGFEVLDQFEHDYSHVDDFRDNEELCREIVTRDLELCEKADVIVLVAKHPSFGAMAEVVISAMKGKPVVAFCPEKVRSPWPIYFANKVVRSEEELVRALKELETPLRTIPNVYSDHEAEFTYTKFTCICPVTGLRDIGTIKIRYKPKDRILEYESLDSYFKLFADKKMHHEAVVCKVFNDIYQALNPEWLEVVAEFEERSGVKAVIRKRL</sequence>
<dbReference type="NCBIfam" id="TIGR03139">
    <property type="entry name" value="QueF-II"/>
    <property type="match status" value="1"/>
</dbReference>
<evidence type="ECO:0000256" key="2">
    <source>
        <dbReference type="ARBA" id="ARBA00022785"/>
    </source>
</evidence>
<dbReference type="AlphaFoldDB" id="D2REX4"/>
<dbReference type="InterPro" id="IPR043133">
    <property type="entry name" value="GTP-CH-I_C/QueF"/>
</dbReference>
<dbReference type="KEGG" id="apo:Arcpr_1622"/>
<dbReference type="PANTHER" id="PTHR34354">
    <property type="entry name" value="NADPH-DEPENDENT 7-CYANO-7-DEAZAGUANINE REDUCTASE"/>
    <property type="match status" value="1"/>
</dbReference>
<dbReference type="Gene3D" id="3.30.1130.10">
    <property type="match status" value="1"/>
</dbReference>
<dbReference type="GO" id="GO:0033739">
    <property type="term" value="F:preQ1 synthase activity"/>
    <property type="evidence" value="ECO:0007669"/>
    <property type="project" value="InterPro"/>
</dbReference>
<dbReference type="GeneID" id="25394471"/>
<reference evidence="5 6" key="1">
    <citation type="journal article" date="2010" name="Stand. Genomic Sci.">
        <title>Complete genome sequence of Archaeoglobus profundus type strain (AV18).</title>
        <authorList>
            <person name="von Jan M."/>
            <person name="Lapidus A."/>
            <person name="Del Rio T.G."/>
            <person name="Copeland A."/>
            <person name="Tice H."/>
            <person name="Cheng J.F."/>
            <person name="Lucas S."/>
            <person name="Chen F."/>
            <person name="Nolan M."/>
            <person name="Goodwin L."/>
            <person name="Han C."/>
            <person name="Pitluck S."/>
            <person name="Liolios K."/>
            <person name="Ivanova N."/>
            <person name="Mavromatis K."/>
            <person name="Ovchinnikova G."/>
            <person name="Chertkov O."/>
            <person name="Pati A."/>
            <person name="Chen A."/>
            <person name="Palaniappan K."/>
            <person name="Land M."/>
            <person name="Hauser L."/>
            <person name="Chang Y.J."/>
            <person name="Jeffries C.D."/>
            <person name="Saunders E."/>
            <person name="Brettin T."/>
            <person name="Detter J.C."/>
            <person name="Chain P."/>
            <person name="Eichinger K."/>
            <person name="Huber H."/>
            <person name="Spring S."/>
            <person name="Rohde M."/>
            <person name="Goker M."/>
            <person name="Wirth R."/>
            <person name="Woyke T."/>
            <person name="Bristow J."/>
            <person name="Eisen J.A."/>
            <person name="Markowitz V."/>
            <person name="Hugenholtz P."/>
            <person name="Kyrpides N.C."/>
            <person name="Klenk H.P."/>
        </authorList>
    </citation>
    <scope>NUCLEOTIDE SEQUENCE [LARGE SCALE GENOMIC DNA]</scope>
    <source>
        <strain evidence="6">DSM 5631 / JCM 9629 / NBRC 100127 / Av18</strain>
    </source>
</reference>
<dbReference type="RefSeq" id="WP_012941004.1">
    <property type="nucleotide sequence ID" value="NC_013741.1"/>
</dbReference>
<dbReference type="GO" id="GO:0005737">
    <property type="term" value="C:cytoplasm"/>
    <property type="evidence" value="ECO:0007669"/>
    <property type="project" value="InterPro"/>
</dbReference>
<dbReference type="InterPro" id="IPR050084">
    <property type="entry name" value="NADPH_dep_7-cyano-7-deazaG_red"/>
</dbReference>
<dbReference type="PANTHER" id="PTHR34354:SF1">
    <property type="entry name" value="NADPH-DEPENDENT 7-CYANO-7-DEAZAGUANINE REDUCTASE"/>
    <property type="match status" value="1"/>
</dbReference>
<evidence type="ECO:0000313" key="6">
    <source>
        <dbReference type="Proteomes" id="UP000001901"/>
    </source>
</evidence>
<dbReference type="SUPFAM" id="SSF52309">
    <property type="entry name" value="N-(deoxy)ribosyltransferase-like"/>
    <property type="match status" value="1"/>
</dbReference>
<evidence type="ECO:0000256" key="3">
    <source>
        <dbReference type="ARBA" id="ARBA00022857"/>
    </source>
</evidence>
<dbReference type="Gene3D" id="3.40.50.450">
    <property type="match status" value="1"/>
</dbReference>
<name>D2REX4_ARCPA</name>
<keyword evidence="2" id="KW-0671">Queuosine biosynthesis</keyword>
<proteinExistence type="predicted"/>
<dbReference type="InterPro" id="IPR029500">
    <property type="entry name" value="QueF"/>
</dbReference>
<evidence type="ECO:0000256" key="4">
    <source>
        <dbReference type="ARBA" id="ARBA00023002"/>
    </source>
</evidence>
<dbReference type="GO" id="GO:0008616">
    <property type="term" value="P:tRNA queuosine(34) biosynthetic process"/>
    <property type="evidence" value="ECO:0007669"/>
    <property type="project" value="UniProtKB-KW"/>
</dbReference>
<keyword evidence="3" id="KW-0521">NADP</keyword>
<keyword evidence="4" id="KW-0560">Oxidoreductase</keyword>
<keyword evidence="1" id="KW-0963">Cytoplasm</keyword>
<dbReference type="Pfam" id="PF14489">
    <property type="entry name" value="QueF"/>
    <property type="match status" value="1"/>
</dbReference>
<dbReference type="Proteomes" id="UP000001901">
    <property type="component" value="Chromosome"/>
</dbReference>
<dbReference type="HOGENOM" id="CLU_1173327_0_0_2"/>
<evidence type="ECO:0000256" key="1">
    <source>
        <dbReference type="ARBA" id="ARBA00022490"/>
    </source>
</evidence>
<gene>
    <name evidence="5" type="ordered locus">Arcpr_1622</name>
</gene>
<dbReference type="eggNOG" id="arCOG02435">
    <property type="taxonomic scope" value="Archaea"/>
</dbReference>
<dbReference type="InterPro" id="IPR016856">
    <property type="entry name" value="QueF_type1"/>
</dbReference>
<dbReference type="SUPFAM" id="SSF55620">
    <property type="entry name" value="Tetrahydrobiopterin biosynthesis enzymes-like"/>
    <property type="match status" value="1"/>
</dbReference>
<dbReference type="STRING" id="572546.Arcpr_1622"/>
<dbReference type="EMBL" id="CP001857">
    <property type="protein sequence ID" value="ADB58668.1"/>
    <property type="molecule type" value="Genomic_DNA"/>
</dbReference>
<keyword evidence="6" id="KW-1185">Reference proteome</keyword>
<dbReference type="eggNOG" id="arCOG04210">
    <property type="taxonomic scope" value="Archaea"/>
</dbReference>
<dbReference type="PaxDb" id="572546-Arcpr_1622"/>
<organism evidence="5 6">
    <name type="scientific">Archaeoglobus profundus (strain DSM 5631 / JCM 9629 / NBRC 100127 / Av18)</name>
    <dbReference type="NCBI Taxonomy" id="572546"/>
    <lineage>
        <taxon>Archaea</taxon>
        <taxon>Methanobacteriati</taxon>
        <taxon>Methanobacteriota</taxon>
        <taxon>Archaeoglobi</taxon>
        <taxon>Archaeoglobales</taxon>
        <taxon>Archaeoglobaceae</taxon>
        <taxon>Archaeoglobus</taxon>
    </lineage>
</organism>
<accession>D2REX4</accession>
<protein>
    <submittedName>
        <fullName evidence="5">GTP cyclohydrolase I</fullName>
    </submittedName>
</protein>
<evidence type="ECO:0000313" key="5">
    <source>
        <dbReference type="EMBL" id="ADB58668.1"/>
    </source>
</evidence>